<dbReference type="OrthoDB" id="1955366at2"/>
<evidence type="ECO:0000313" key="1">
    <source>
        <dbReference type="EMBL" id="ABK19700.1"/>
    </source>
</evidence>
<dbReference type="Proteomes" id="UP000001784">
    <property type="component" value="Chromosome"/>
</dbReference>
<evidence type="ECO:0000313" key="2">
    <source>
        <dbReference type="Proteomes" id="UP000001784"/>
    </source>
</evidence>
<gene>
    <name evidence="1" type="ordered locus">Sfum_4034</name>
</gene>
<dbReference type="SUPFAM" id="SSF89360">
    <property type="entry name" value="HesB-like domain"/>
    <property type="match status" value="1"/>
</dbReference>
<organism evidence="1 2">
    <name type="scientific">Syntrophobacter fumaroxidans (strain DSM 10017 / MPOB)</name>
    <dbReference type="NCBI Taxonomy" id="335543"/>
    <lineage>
        <taxon>Bacteria</taxon>
        <taxon>Pseudomonadati</taxon>
        <taxon>Thermodesulfobacteriota</taxon>
        <taxon>Syntrophobacteria</taxon>
        <taxon>Syntrophobacterales</taxon>
        <taxon>Syntrophobacteraceae</taxon>
        <taxon>Syntrophobacter</taxon>
    </lineage>
</organism>
<dbReference type="eggNOG" id="COG0316">
    <property type="taxonomic scope" value="Bacteria"/>
</dbReference>
<dbReference type="InParanoid" id="A0LQJ8"/>
<name>A0LQJ8_SYNFM</name>
<dbReference type="HOGENOM" id="CLU_203785_1_0_7"/>
<protein>
    <submittedName>
        <fullName evidence="1">Conserved hypothetical cytosolic protein</fullName>
    </submittedName>
</protein>
<sequence>MSMVLDEPKEQDEVFKINGFTMVIDRELLGKVKSVNVDYVVHPGMGAGFKLTAEVPVGGGGCGSTSCHC</sequence>
<dbReference type="STRING" id="335543.Sfum_4034"/>
<dbReference type="Gene3D" id="2.60.300.12">
    <property type="entry name" value="HesB-like domain"/>
    <property type="match status" value="1"/>
</dbReference>
<dbReference type="EMBL" id="CP000478">
    <property type="protein sequence ID" value="ABK19700.1"/>
    <property type="molecule type" value="Genomic_DNA"/>
</dbReference>
<dbReference type="AlphaFoldDB" id="A0LQJ8"/>
<proteinExistence type="predicted"/>
<reference evidence="1 2" key="1">
    <citation type="submission" date="2006-10" db="EMBL/GenBank/DDBJ databases">
        <title>Complete sequence of Syntrophobacter fumaroxidans MPOB.</title>
        <authorList>
            <consortium name="US DOE Joint Genome Institute"/>
            <person name="Copeland A."/>
            <person name="Lucas S."/>
            <person name="Lapidus A."/>
            <person name="Barry K."/>
            <person name="Detter J.C."/>
            <person name="Glavina del Rio T."/>
            <person name="Hammon N."/>
            <person name="Israni S."/>
            <person name="Pitluck S."/>
            <person name="Goltsman E.G."/>
            <person name="Martinez M."/>
            <person name="Schmutz J."/>
            <person name="Larimer F."/>
            <person name="Land M."/>
            <person name="Hauser L."/>
            <person name="Kyrpides N."/>
            <person name="Kim E."/>
            <person name="Boone D.R."/>
            <person name="Brockman F."/>
            <person name="Culley D."/>
            <person name="Ferry J."/>
            <person name="Gunsalus R."/>
            <person name="McInerney M.J."/>
            <person name="Morrison M."/>
            <person name="Plugge C."/>
            <person name="Rohlin L."/>
            <person name="Scholten J."/>
            <person name="Sieber J."/>
            <person name="Stams A.J.M."/>
            <person name="Worm P."/>
            <person name="Henstra A.M."/>
            <person name="Richardson P."/>
        </authorList>
    </citation>
    <scope>NUCLEOTIDE SEQUENCE [LARGE SCALE GENOMIC DNA]</scope>
    <source>
        <strain evidence="2">DSM 10017 / MPOB</strain>
    </source>
</reference>
<accession>A0LQJ8</accession>
<dbReference type="KEGG" id="sfu:Sfum_4034"/>
<keyword evidence="2" id="KW-1185">Reference proteome</keyword>
<dbReference type="InterPro" id="IPR035903">
    <property type="entry name" value="HesB-like_dom_sf"/>
</dbReference>